<dbReference type="InterPro" id="IPR003018">
    <property type="entry name" value="GAF"/>
</dbReference>
<dbReference type="PANTHER" id="PTHR43547">
    <property type="entry name" value="TWO-COMPONENT HISTIDINE KINASE"/>
    <property type="match status" value="1"/>
</dbReference>
<dbReference type="AlphaFoldDB" id="A0A261QWK9"/>
<dbReference type="Pfam" id="PF02518">
    <property type="entry name" value="HATPase_c"/>
    <property type="match status" value="1"/>
</dbReference>
<dbReference type="RefSeq" id="WP_094797666.1">
    <property type="nucleotide sequence ID" value="NZ_NEVK01000008.1"/>
</dbReference>
<dbReference type="PROSITE" id="PS50109">
    <property type="entry name" value="HIS_KIN"/>
    <property type="match status" value="1"/>
</dbReference>
<organism evidence="11 12">
    <name type="scientific">Bordetella genomosp. 7</name>
    <dbReference type="NCBI Taxonomy" id="1416805"/>
    <lineage>
        <taxon>Bacteria</taxon>
        <taxon>Pseudomonadati</taxon>
        <taxon>Pseudomonadota</taxon>
        <taxon>Betaproteobacteria</taxon>
        <taxon>Burkholderiales</taxon>
        <taxon>Alcaligenaceae</taxon>
        <taxon>Bordetella</taxon>
    </lineage>
</organism>
<proteinExistence type="predicted"/>
<dbReference type="InterPro" id="IPR036890">
    <property type="entry name" value="HATPase_C_sf"/>
</dbReference>
<accession>A0A261QWK9</accession>
<dbReference type="InterPro" id="IPR003594">
    <property type="entry name" value="HATPase_dom"/>
</dbReference>
<dbReference type="InterPro" id="IPR004358">
    <property type="entry name" value="Sig_transdc_His_kin-like_C"/>
</dbReference>
<evidence type="ECO:0000259" key="9">
    <source>
        <dbReference type="PROSITE" id="PS50109"/>
    </source>
</evidence>
<evidence type="ECO:0000256" key="7">
    <source>
        <dbReference type="SAM" id="Coils"/>
    </source>
</evidence>
<dbReference type="Gene3D" id="3.30.450.40">
    <property type="match status" value="2"/>
</dbReference>
<keyword evidence="3 6" id="KW-0597">Phosphoprotein</keyword>
<evidence type="ECO:0000256" key="6">
    <source>
        <dbReference type="PROSITE-ProRule" id="PRU00169"/>
    </source>
</evidence>
<dbReference type="SUPFAM" id="SSF55781">
    <property type="entry name" value="GAF domain-like"/>
    <property type="match status" value="2"/>
</dbReference>
<dbReference type="SUPFAM" id="SSF55874">
    <property type="entry name" value="ATPase domain of HSP90 chaperone/DNA topoisomerase II/histidine kinase"/>
    <property type="match status" value="1"/>
</dbReference>
<evidence type="ECO:0000256" key="3">
    <source>
        <dbReference type="ARBA" id="ARBA00022553"/>
    </source>
</evidence>
<dbReference type="Pfam" id="PF00072">
    <property type="entry name" value="Response_reg"/>
    <property type="match status" value="1"/>
</dbReference>
<evidence type="ECO:0000256" key="4">
    <source>
        <dbReference type="ARBA" id="ARBA00022679"/>
    </source>
</evidence>
<keyword evidence="7" id="KW-0175">Coiled coil</keyword>
<keyword evidence="5" id="KW-0418">Kinase</keyword>
<keyword evidence="4" id="KW-0808">Transferase</keyword>
<dbReference type="SMART" id="SM00387">
    <property type="entry name" value="HATPase_c"/>
    <property type="match status" value="1"/>
</dbReference>
<dbReference type="EC" id="2.7.13.3" evidence="2"/>
<dbReference type="SMART" id="SM00388">
    <property type="entry name" value="HisKA"/>
    <property type="match status" value="1"/>
</dbReference>
<dbReference type="EMBL" id="NEVK01000008">
    <property type="protein sequence ID" value="OZI16750.1"/>
    <property type="molecule type" value="Genomic_DNA"/>
</dbReference>
<name>A0A261QWK9_9BORD</name>
<dbReference type="InterPro" id="IPR001789">
    <property type="entry name" value="Sig_transdc_resp-reg_receiver"/>
</dbReference>
<feature type="coiled-coil region" evidence="7">
    <location>
        <begin position="378"/>
        <end position="405"/>
    </location>
</feature>
<sequence length="755" mass="81691">MYKSPLSNVGVAPSQPEVPETGAASALPPAALAVHQGRLLELVATGAPLQDALLALTATATELDPDVRAAVVVTAPAGGPAEAYAAHLPASFIEHMRRPRAADADDATTCAAAMRQGARVYCTDIAHDDQWSPQWRAACLAAGLGACLSTPIVDIEGRAVGSFFMGLSRVERNWAHLLALADFGARLAGIAVANARATVEMQRARVELEQELADTRRLQQISMRLLASGHDDSLYSEIADTAADIMEADFASMQILHAERGDSGELHLVAHKGFSPEAEAFWEWVTLQSHSTCGEALRTRARVFVSDVRVCQFMERSGDLATSLSLGILAVQTTPLISRRGRVLGMISTHWRAPHQPCERDLRHLDLLARQAADLVDQRLAEQDLKEADRQKDQFLAQLAHELRNPLAPIRNIAELLKRKSEDDATLREPSAVIVRQIDHFSRLIDDLLDVGRIGNGMIGLKKEPTTLCTVLQHAMETSAPQINAKLQRVTLNLPASPVQLTVDKVRMAQVFANLLVNSSKYSEPGSTIWIDAATEPDGYVTVRVRDEGIGIEPQNLGKLFRLFYQTERSLERSQGGLGIGLFLVQRLVALHDGTVQACSAGLGRGSEFQVRLPLPQAAHDAPASSSRADDDTAARRGLNVLLADDNVDAAQTLAAILELDGHRVALAADGEQALSEARRLRPDVAILDIGMPKLDGYTVCARLRSEPWASPLKIVAMSGYGAMSDIARSEQAGFDRHFTKPADLNELLAFLASL</sequence>
<dbReference type="CDD" id="cd00082">
    <property type="entry name" value="HisKA"/>
    <property type="match status" value="1"/>
</dbReference>
<evidence type="ECO:0000256" key="8">
    <source>
        <dbReference type="SAM" id="MobiDB-lite"/>
    </source>
</evidence>
<evidence type="ECO:0000313" key="11">
    <source>
        <dbReference type="EMBL" id="OZI16750.1"/>
    </source>
</evidence>
<dbReference type="InterPro" id="IPR036097">
    <property type="entry name" value="HisK_dim/P_sf"/>
</dbReference>
<dbReference type="SUPFAM" id="SSF52172">
    <property type="entry name" value="CheY-like"/>
    <property type="match status" value="1"/>
</dbReference>
<dbReference type="Proteomes" id="UP000216947">
    <property type="component" value="Unassembled WGS sequence"/>
</dbReference>
<feature type="modified residue" description="4-aspartylphosphate" evidence="6">
    <location>
        <position position="689"/>
    </location>
</feature>
<feature type="domain" description="Response regulatory" evidence="10">
    <location>
        <begin position="640"/>
        <end position="755"/>
    </location>
</feature>
<dbReference type="SUPFAM" id="SSF47384">
    <property type="entry name" value="Homodimeric domain of signal transducing histidine kinase"/>
    <property type="match status" value="1"/>
</dbReference>
<feature type="domain" description="Histidine kinase" evidence="9">
    <location>
        <begin position="398"/>
        <end position="617"/>
    </location>
</feature>
<dbReference type="Pfam" id="PF13185">
    <property type="entry name" value="GAF_2"/>
    <property type="match status" value="2"/>
</dbReference>
<dbReference type="InterPro" id="IPR003661">
    <property type="entry name" value="HisK_dim/P_dom"/>
</dbReference>
<dbReference type="Gene3D" id="3.40.50.2300">
    <property type="match status" value="1"/>
</dbReference>
<evidence type="ECO:0000256" key="5">
    <source>
        <dbReference type="ARBA" id="ARBA00022777"/>
    </source>
</evidence>
<dbReference type="PRINTS" id="PR00344">
    <property type="entry name" value="BCTRLSENSOR"/>
</dbReference>
<dbReference type="Gene3D" id="3.30.565.10">
    <property type="entry name" value="Histidine kinase-like ATPase, C-terminal domain"/>
    <property type="match status" value="1"/>
</dbReference>
<dbReference type="CDD" id="cd17580">
    <property type="entry name" value="REC_2_DhkD-like"/>
    <property type="match status" value="1"/>
</dbReference>
<evidence type="ECO:0000313" key="12">
    <source>
        <dbReference type="Proteomes" id="UP000216947"/>
    </source>
</evidence>
<dbReference type="Gene3D" id="1.10.287.130">
    <property type="match status" value="1"/>
</dbReference>
<reference evidence="12" key="1">
    <citation type="submission" date="2017-05" db="EMBL/GenBank/DDBJ databases">
        <title>Complete and WGS of Bordetella genogroups.</title>
        <authorList>
            <person name="Spilker T."/>
            <person name="Lipuma J."/>
        </authorList>
    </citation>
    <scope>NUCLEOTIDE SEQUENCE [LARGE SCALE GENOMIC DNA]</scope>
    <source>
        <strain evidence="12">AU18089</strain>
    </source>
</reference>
<evidence type="ECO:0000259" key="10">
    <source>
        <dbReference type="PROSITE" id="PS50110"/>
    </source>
</evidence>
<dbReference type="Pfam" id="PF00512">
    <property type="entry name" value="HisKA"/>
    <property type="match status" value="1"/>
</dbReference>
<comment type="catalytic activity">
    <reaction evidence="1">
        <text>ATP + protein L-histidine = ADP + protein N-phospho-L-histidine.</text>
        <dbReference type="EC" id="2.7.13.3"/>
    </reaction>
</comment>
<evidence type="ECO:0000256" key="2">
    <source>
        <dbReference type="ARBA" id="ARBA00012438"/>
    </source>
</evidence>
<dbReference type="PANTHER" id="PTHR43547:SF2">
    <property type="entry name" value="HYBRID SIGNAL TRANSDUCTION HISTIDINE KINASE C"/>
    <property type="match status" value="1"/>
</dbReference>
<dbReference type="GO" id="GO:0000155">
    <property type="term" value="F:phosphorelay sensor kinase activity"/>
    <property type="evidence" value="ECO:0007669"/>
    <property type="project" value="InterPro"/>
</dbReference>
<comment type="caution">
    <text evidence="11">The sequence shown here is derived from an EMBL/GenBank/DDBJ whole genome shotgun (WGS) entry which is preliminary data.</text>
</comment>
<feature type="region of interest" description="Disordered" evidence="8">
    <location>
        <begin position="1"/>
        <end position="23"/>
    </location>
</feature>
<evidence type="ECO:0000256" key="1">
    <source>
        <dbReference type="ARBA" id="ARBA00000085"/>
    </source>
</evidence>
<dbReference type="InterPro" id="IPR011006">
    <property type="entry name" value="CheY-like_superfamily"/>
</dbReference>
<protein>
    <recommendedName>
        <fullName evidence="2">histidine kinase</fullName>
        <ecNumber evidence="2">2.7.13.3</ecNumber>
    </recommendedName>
</protein>
<dbReference type="PROSITE" id="PS50110">
    <property type="entry name" value="RESPONSE_REGULATORY"/>
    <property type="match status" value="1"/>
</dbReference>
<keyword evidence="12" id="KW-1185">Reference proteome</keyword>
<dbReference type="InterPro" id="IPR005467">
    <property type="entry name" value="His_kinase_dom"/>
</dbReference>
<dbReference type="SMART" id="SM00448">
    <property type="entry name" value="REC"/>
    <property type="match status" value="1"/>
</dbReference>
<gene>
    <name evidence="11" type="ORF">CAL19_18995</name>
</gene>
<dbReference type="InterPro" id="IPR029016">
    <property type="entry name" value="GAF-like_dom_sf"/>
</dbReference>